<gene>
    <name evidence="5" type="primary">sepF</name>
    <name evidence="7" type="ORF">E5334_08410</name>
</gene>
<dbReference type="InterPro" id="IPR023052">
    <property type="entry name" value="Cell_div_SepF"/>
</dbReference>
<evidence type="ECO:0000256" key="6">
    <source>
        <dbReference type="SAM" id="MobiDB-lite"/>
    </source>
</evidence>
<evidence type="ECO:0000313" key="7">
    <source>
        <dbReference type="EMBL" id="TGY61417.1"/>
    </source>
</evidence>
<dbReference type="EMBL" id="SRYE01000005">
    <property type="protein sequence ID" value="TGY61417.1"/>
    <property type="molecule type" value="Genomic_DNA"/>
</dbReference>
<dbReference type="Gene3D" id="3.30.110.150">
    <property type="entry name" value="SepF-like protein"/>
    <property type="match status" value="1"/>
</dbReference>
<dbReference type="GO" id="GO:0000917">
    <property type="term" value="P:division septum assembly"/>
    <property type="evidence" value="ECO:0007669"/>
    <property type="project" value="UniProtKB-KW"/>
</dbReference>
<evidence type="ECO:0000313" key="8">
    <source>
        <dbReference type="Proteomes" id="UP000310263"/>
    </source>
</evidence>
<feature type="region of interest" description="Disordered" evidence="6">
    <location>
        <begin position="14"/>
        <end position="128"/>
    </location>
</feature>
<comment type="caution">
    <text evidence="7">The sequence shown here is derived from an EMBL/GenBank/DDBJ whole genome shotgun (WGS) entry which is preliminary data.</text>
</comment>
<dbReference type="AlphaFoldDB" id="A0A4S2EZD7"/>
<sequence length="224" mass="24470">MSILDNLRDRLMGQSQNYNDYDDYDESYDGYDQPYDDYPANDHPTSGVLGNTSRPEAESVSVYTRSGRPVDEGVPSPSAGGFSTSQRMSEESWGVGSTHRALDDRPSTSVLGGQSTVTPGDIGLTPVPRVNSGKLPPYVLKPTSYDDVQMVIRRVRTNQPVVLSFKNTQIEIAKRILDFCFGLSCGVNGSVEELGDRVFVVLPAGIELSQADLDKLVSDRIIEA</sequence>
<dbReference type="OrthoDB" id="3731101at2"/>
<organism evidence="7 8">
    <name type="scientific">Muricaecibacterium torontonense</name>
    <dbReference type="NCBI Taxonomy" id="3032871"/>
    <lineage>
        <taxon>Bacteria</taxon>
        <taxon>Bacillati</taxon>
        <taxon>Actinomycetota</taxon>
        <taxon>Coriobacteriia</taxon>
        <taxon>Coriobacteriales</taxon>
        <taxon>Atopobiaceae</taxon>
        <taxon>Muricaecibacterium</taxon>
    </lineage>
</organism>
<feature type="compositionally biased region" description="Acidic residues" evidence="6">
    <location>
        <begin position="20"/>
        <end position="29"/>
    </location>
</feature>
<comment type="subcellular location">
    <subcellularLocation>
        <location evidence="5">Cytoplasm</location>
    </subcellularLocation>
    <text evidence="5">Localizes to the division site, in a FtsZ-dependent manner.</text>
</comment>
<name>A0A4S2EZD7_9ACTN</name>
<dbReference type="PANTHER" id="PTHR35798:SF1">
    <property type="entry name" value="CELL DIVISION PROTEIN SEPF"/>
    <property type="match status" value="1"/>
</dbReference>
<keyword evidence="5" id="KW-0963">Cytoplasm</keyword>
<reference evidence="7 8" key="1">
    <citation type="submission" date="2019-04" db="EMBL/GenBank/DDBJ databases">
        <title>Microbes associate with the intestines of laboratory mice.</title>
        <authorList>
            <person name="Navarre W."/>
            <person name="Wong E."/>
            <person name="Huang K."/>
            <person name="Tropini C."/>
            <person name="Ng K."/>
            <person name="Yu B."/>
        </authorList>
    </citation>
    <scope>NUCLEOTIDE SEQUENCE [LARGE SCALE GENOMIC DNA]</scope>
    <source>
        <strain evidence="7 8">NM07_P-09</strain>
    </source>
</reference>
<keyword evidence="8" id="KW-1185">Reference proteome</keyword>
<keyword evidence="1 5" id="KW-0132">Cell division</keyword>
<comment type="function">
    <text evidence="4 5">Cell division protein that is part of the divisome complex and is recruited early to the Z-ring. Probably stimulates Z-ring formation, perhaps through the cross-linking of FtsZ protofilaments. Its function overlaps with FtsA.</text>
</comment>
<accession>A0A4S2EZD7</accession>
<dbReference type="GO" id="GO:0043093">
    <property type="term" value="P:FtsZ-dependent cytokinesis"/>
    <property type="evidence" value="ECO:0007669"/>
    <property type="project" value="UniProtKB-UniRule"/>
</dbReference>
<feature type="compositionally biased region" description="Polar residues" evidence="6">
    <location>
        <begin position="107"/>
        <end position="118"/>
    </location>
</feature>
<evidence type="ECO:0000256" key="4">
    <source>
        <dbReference type="ARBA" id="ARBA00044936"/>
    </source>
</evidence>
<dbReference type="HAMAP" id="MF_01197">
    <property type="entry name" value="SepF"/>
    <property type="match status" value="1"/>
</dbReference>
<keyword evidence="2 5" id="KW-0717">Septation</keyword>
<protein>
    <recommendedName>
        <fullName evidence="5">Cell division protein SepF</fullName>
    </recommendedName>
</protein>
<evidence type="ECO:0000256" key="2">
    <source>
        <dbReference type="ARBA" id="ARBA00023210"/>
    </source>
</evidence>
<dbReference type="RefSeq" id="WP_136013139.1">
    <property type="nucleotide sequence ID" value="NZ_SRYE01000005.1"/>
</dbReference>
<dbReference type="GO" id="GO:0005737">
    <property type="term" value="C:cytoplasm"/>
    <property type="evidence" value="ECO:0007669"/>
    <property type="project" value="UniProtKB-SubCell"/>
</dbReference>
<keyword evidence="3 5" id="KW-0131">Cell cycle</keyword>
<comment type="subunit">
    <text evidence="5">Homodimer. Interacts with FtsZ.</text>
</comment>
<dbReference type="InterPro" id="IPR007561">
    <property type="entry name" value="Cell_div_SepF/SepF-rel"/>
</dbReference>
<comment type="similarity">
    <text evidence="5">Belongs to the SepF family.</text>
</comment>
<dbReference type="Pfam" id="PF04472">
    <property type="entry name" value="SepF"/>
    <property type="match status" value="1"/>
</dbReference>
<dbReference type="InterPro" id="IPR038594">
    <property type="entry name" value="SepF-like_sf"/>
</dbReference>
<dbReference type="Proteomes" id="UP000310263">
    <property type="component" value="Unassembled WGS sequence"/>
</dbReference>
<evidence type="ECO:0000256" key="3">
    <source>
        <dbReference type="ARBA" id="ARBA00023306"/>
    </source>
</evidence>
<evidence type="ECO:0000256" key="5">
    <source>
        <dbReference type="HAMAP-Rule" id="MF_01197"/>
    </source>
</evidence>
<proteinExistence type="inferred from homology"/>
<dbReference type="PANTHER" id="PTHR35798">
    <property type="entry name" value="CELL DIVISION PROTEIN SEPF"/>
    <property type="match status" value="1"/>
</dbReference>
<evidence type="ECO:0000256" key="1">
    <source>
        <dbReference type="ARBA" id="ARBA00022618"/>
    </source>
</evidence>